<dbReference type="Proteomes" id="UP000447833">
    <property type="component" value="Unassembled WGS sequence"/>
</dbReference>
<organism evidence="2 3">
    <name type="scientific">Guptibacillus hwajinpoensis</name>
    <dbReference type="NCBI Taxonomy" id="208199"/>
    <lineage>
        <taxon>Bacteria</taxon>
        <taxon>Bacillati</taxon>
        <taxon>Bacillota</taxon>
        <taxon>Bacilli</taxon>
        <taxon>Bacillales</taxon>
        <taxon>Guptibacillaceae</taxon>
        <taxon>Guptibacillus</taxon>
    </lineage>
</organism>
<proteinExistence type="predicted"/>
<dbReference type="InterPro" id="IPR043519">
    <property type="entry name" value="NT_sf"/>
</dbReference>
<dbReference type="EMBL" id="WMEY01000015">
    <property type="protein sequence ID" value="MYL66048.1"/>
    <property type="molecule type" value="Genomic_DNA"/>
</dbReference>
<evidence type="ECO:0000313" key="2">
    <source>
        <dbReference type="EMBL" id="MYL66048.1"/>
    </source>
</evidence>
<dbReference type="SUPFAM" id="SSF81301">
    <property type="entry name" value="Nucleotidyltransferase"/>
    <property type="match status" value="1"/>
</dbReference>
<dbReference type="RefSeq" id="WP_160921723.1">
    <property type="nucleotide sequence ID" value="NZ_WMEY01000015.1"/>
</dbReference>
<gene>
    <name evidence="2" type="ORF">GLW07_22235</name>
</gene>
<evidence type="ECO:0000313" key="3">
    <source>
        <dbReference type="Proteomes" id="UP000447833"/>
    </source>
</evidence>
<keyword evidence="2" id="KW-0808">Transferase</keyword>
<dbReference type="GO" id="GO:0016779">
    <property type="term" value="F:nucleotidyltransferase activity"/>
    <property type="evidence" value="ECO:0007669"/>
    <property type="project" value="InterPro"/>
</dbReference>
<name>A0A845F5N2_9BACL</name>
<dbReference type="AlphaFoldDB" id="A0A845F5N2"/>
<dbReference type="Pfam" id="PF01909">
    <property type="entry name" value="NTP_transf_2"/>
    <property type="match status" value="1"/>
</dbReference>
<dbReference type="CDD" id="cd05403">
    <property type="entry name" value="NT_KNTase_like"/>
    <property type="match status" value="1"/>
</dbReference>
<sequence length="251" mass="29834">MKQEEAVRVITDHLKEEPLVKAVFLKGSMGRDEHDENSDIDLYCLVDEGDVEAFLKKRKSYLEAYSSLLFYDEIFIIAPQVIAVFDNLLHLDLFTVTAETLIEKDFCRVLYDPHRCLSHFNEQLTLSKQEFIDHVDDTAFFLFQYEKSRRRGNDIWSVHLLNQVMVHYSRVILHHYHPERAQLGLKALHKTLEEVNLEKTNEIFQHMTTHEHEKAVRLIRNWLKEEEDWIRNQLQGTTYSSAFLKRMIELN</sequence>
<dbReference type="InterPro" id="IPR002934">
    <property type="entry name" value="Polymerase_NTP_transf_dom"/>
</dbReference>
<comment type="caution">
    <text evidence="2">The sequence shown here is derived from an EMBL/GenBank/DDBJ whole genome shotgun (WGS) entry which is preliminary data.</text>
</comment>
<reference evidence="2 3" key="1">
    <citation type="submission" date="2019-11" db="EMBL/GenBank/DDBJ databases">
        <title>Genome sequences of 17 halophilic strains isolated from different environments.</title>
        <authorList>
            <person name="Furrow R.E."/>
        </authorList>
    </citation>
    <scope>NUCLEOTIDE SEQUENCE [LARGE SCALE GENOMIC DNA]</scope>
    <source>
        <strain evidence="2 3">22506_14_FS</strain>
    </source>
</reference>
<dbReference type="Gene3D" id="3.30.460.10">
    <property type="entry name" value="Beta Polymerase, domain 2"/>
    <property type="match status" value="1"/>
</dbReference>
<protein>
    <submittedName>
        <fullName evidence="2">Nucleotidyltransferase domain-containing protein</fullName>
    </submittedName>
</protein>
<evidence type="ECO:0000259" key="1">
    <source>
        <dbReference type="Pfam" id="PF01909"/>
    </source>
</evidence>
<feature type="domain" description="Polymerase nucleotidyl transferase" evidence="1">
    <location>
        <begin position="11"/>
        <end position="58"/>
    </location>
</feature>
<accession>A0A845F5N2</accession>